<accession>A0ABY5PGQ5</accession>
<evidence type="ECO:0000256" key="1">
    <source>
        <dbReference type="SAM" id="SignalP"/>
    </source>
</evidence>
<protein>
    <submittedName>
        <fullName evidence="2">Uncharacterized protein</fullName>
    </submittedName>
</protein>
<evidence type="ECO:0000313" key="2">
    <source>
        <dbReference type="EMBL" id="UUY03848.1"/>
    </source>
</evidence>
<proteinExistence type="predicted"/>
<evidence type="ECO:0000313" key="3">
    <source>
        <dbReference type="Proteomes" id="UP001058860"/>
    </source>
</evidence>
<reference evidence="3" key="1">
    <citation type="submission" date="2021-11" db="EMBL/GenBank/DDBJ databases">
        <title>Cultivation dependent microbiological survey of springs from the worlds oldest radium mine currently devoted to the extraction of radon-saturated water.</title>
        <authorList>
            <person name="Kapinusova G."/>
            <person name="Smrhova T."/>
            <person name="Strejcek M."/>
            <person name="Suman J."/>
            <person name="Jani K."/>
            <person name="Pajer P."/>
            <person name="Uhlik O."/>
        </authorList>
    </citation>
    <scope>NUCLEOTIDE SEQUENCE [LARGE SCALE GENOMIC DNA]</scope>
    <source>
        <strain evidence="3">J379</strain>
    </source>
</reference>
<keyword evidence="3" id="KW-1185">Reference proteome</keyword>
<organism evidence="2 3">
    <name type="scientific">Svornostia abyssi</name>
    <dbReference type="NCBI Taxonomy" id="2898438"/>
    <lineage>
        <taxon>Bacteria</taxon>
        <taxon>Bacillati</taxon>
        <taxon>Actinomycetota</taxon>
        <taxon>Thermoleophilia</taxon>
        <taxon>Solirubrobacterales</taxon>
        <taxon>Baekduiaceae</taxon>
        <taxon>Svornostia</taxon>
    </lineage>
</organism>
<feature type="signal peptide" evidence="1">
    <location>
        <begin position="1"/>
        <end position="23"/>
    </location>
</feature>
<keyword evidence="1" id="KW-0732">Signal</keyword>
<dbReference type="Proteomes" id="UP001058860">
    <property type="component" value="Chromosome"/>
</dbReference>
<sequence length="189" mass="20298">MRRLLLTMTIVALTATLAPTAHAARATNLRVTTAPSWEQWIEQGTLREGHLGIWEQTACSRTEPRISYTLARTSEPPTATGPVQVGYAGVLFPLTLGPRVGGAAQRHELPFGPVSVSLPDAFYGQAGRDPNNTPVNQIGRWVLSFYVDTGAPGDIFRNWRTVNYRGVKKPAGACAAAGLDTYNVLAAAP</sequence>
<gene>
    <name evidence="2" type="ORF">LRS13_24860</name>
</gene>
<dbReference type="RefSeq" id="WP_353864346.1">
    <property type="nucleotide sequence ID" value="NZ_CP088295.1"/>
</dbReference>
<dbReference type="EMBL" id="CP088295">
    <property type="protein sequence ID" value="UUY03848.1"/>
    <property type="molecule type" value="Genomic_DNA"/>
</dbReference>
<feature type="chain" id="PRO_5046643519" evidence="1">
    <location>
        <begin position="24"/>
        <end position="189"/>
    </location>
</feature>
<name>A0ABY5PGQ5_9ACTN</name>